<evidence type="ECO:0000313" key="2">
    <source>
        <dbReference type="Proteomes" id="UP000076584"/>
    </source>
</evidence>
<dbReference type="Proteomes" id="UP000076584">
    <property type="component" value="Unassembled WGS sequence"/>
</dbReference>
<keyword evidence="2" id="KW-1185">Reference proteome</keyword>
<comment type="caution">
    <text evidence="1">The sequence shown here is derived from an EMBL/GenBank/DDBJ whole genome shotgun (WGS) entry which is preliminary data.</text>
</comment>
<proteinExistence type="predicted"/>
<protein>
    <submittedName>
        <fullName evidence="1">Uncharacterized protein</fullName>
    </submittedName>
</protein>
<evidence type="ECO:0000313" key="1">
    <source>
        <dbReference type="EMBL" id="KZL85669.1"/>
    </source>
</evidence>
<dbReference type="EMBL" id="LFIW01000583">
    <property type="protein sequence ID" value="KZL85669.1"/>
    <property type="molecule type" value="Genomic_DNA"/>
</dbReference>
<organism evidence="1 2">
    <name type="scientific">Colletotrichum incanum</name>
    <name type="common">Soybean anthracnose fungus</name>
    <dbReference type="NCBI Taxonomy" id="1573173"/>
    <lineage>
        <taxon>Eukaryota</taxon>
        <taxon>Fungi</taxon>
        <taxon>Dikarya</taxon>
        <taxon>Ascomycota</taxon>
        <taxon>Pezizomycotina</taxon>
        <taxon>Sordariomycetes</taxon>
        <taxon>Hypocreomycetidae</taxon>
        <taxon>Glomerellales</taxon>
        <taxon>Glomerellaceae</taxon>
        <taxon>Colletotrichum</taxon>
        <taxon>Colletotrichum spaethianum species complex</taxon>
    </lineage>
</organism>
<dbReference type="AlphaFoldDB" id="A0A162N7W8"/>
<name>A0A162N7W8_COLIC</name>
<sequence length="158" mass="17927">MRRNDGTFALPYSCLFQVCRRREPTGSPAPSVRGPRAEGRFFHPFASVFTVYRHDYLNRPSVFIGQLRFKLSNALKERYQTLGKSDRLIILECNLISERADSIMERLKKQQGAFVEAGVLRLPDPPAIGKGTAEDIRQGLVRLSVTKDTNLEGRLRGF</sequence>
<reference evidence="1 2" key="1">
    <citation type="submission" date="2015-06" db="EMBL/GenBank/DDBJ databases">
        <title>Survival trade-offs in plant roots during colonization by closely related pathogenic and mutualistic fungi.</title>
        <authorList>
            <person name="Hacquard S."/>
            <person name="Kracher B."/>
            <person name="Hiruma K."/>
            <person name="Weinman A."/>
            <person name="Muench P."/>
            <person name="Garrido Oter R."/>
            <person name="Ver Loren van Themaat E."/>
            <person name="Dallerey J.-F."/>
            <person name="Damm U."/>
            <person name="Henrissat B."/>
            <person name="Lespinet O."/>
            <person name="Thon M."/>
            <person name="Kemen E."/>
            <person name="McHardy A.C."/>
            <person name="Schulze-Lefert P."/>
            <person name="O'Connell R.J."/>
        </authorList>
    </citation>
    <scope>NUCLEOTIDE SEQUENCE [LARGE SCALE GENOMIC DNA]</scope>
    <source>
        <strain evidence="1 2">MAFF 238704</strain>
    </source>
</reference>
<accession>A0A162N7W8</accession>
<gene>
    <name evidence="1" type="ORF">CI238_10166</name>
</gene>